<proteinExistence type="predicted"/>
<protein>
    <submittedName>
        <fullName evidence="1">Uncharacterized protein</fullName>
    </submittedName>
</protein>
<evidence type="ECO:0000313" key="1">
    <source>
        <dbReference type="EMBL" id="CAB4148520.1"/>
    </source>
</evidence>
<name>A0A6J5MUA2_9CAUD</name>
<gene>
    <name evidence="1" type="ORF">UFOVP537_7</name>
</gene>
<reference evidence="1" key="1">
    <citation type="submission" date="2020-04" db="EMBL/GenBank/DDBJ databases">
        <authorList>
            <person name="Chiriac C."/>
            <person name="Salcher M."/>
            <person name="Ghai R."/>
            <person name="Kavagutti S V."/>
        </authorList>
    </citation>
    <scope>NUCLEOTIDE SEQUENCE</scope>
</reference>
<sequence>MPAEVKGLIELQKALKNYAPNLAVQLDDQMALALGGVVKKAQSYVPNDSPLSNWSYRKRSEKNAEGLRKFPLFNAARVVKNIKYSSTPRKTNRRGFKAVYFIINKSAEGAIYETAGRKNPSGQPWVGRKGDPRNHDISHSNNPNAGADFIQAMGELKQGNIESSTKRGRYMKGRLIFRAWAEDGGKANAAALTAIYNANEQFKKKQYFKKVTQ</sequence>
<organism evidence="1">
    <name type="scientific">uncultured Caudovirales phage</name>
    <dbReference type="NCBI Taxonomy" id="2100421"/>
    <lineage>
        <taxon>Viruses</taxon>
        <taxon>Duplodnaviria</taxon>
        <taxon>Heunggongvirae</taxon>
        <taxon>Uroviricota</taxon>
        <taxon>Caudoviricetes</taxon>
        <taxon>Peduoviridae</taxon>
        <taxon>Maltschvirus</taxon>
        <taxon>Maltschvirus maltsch</taxon>
    </lineage>
</organism>
<accession>A0A6J5MUA2</accession>
<dbReference type="EMBL" id="LR796503">
    <property type="protein sequence ID" value="CAB4148520.1"/>
    <property type="molecule type" value="Genomic_DNA"/>
</dbReference>